<proteinExistence type="predicted"/>
<dbReference type="Proteomes" id="UP000276133">
    <property type="component" value="Unassembled WGS sequence"/>
</dbReference>
<organism evidence="1 2">
    <name type="scientific">Brachionus plicatilis</name>
    <name type="common">Marine rotifer</name>
    <name type="synonym">Brachionus muelleri</name>
    <dbReference type="NCBI Taxonomy" id="10195"/>
    <lineage>
        <taxon>Eukaryota</taxon>
        <taxon>Metazoa</taxon>
        <taxon>Spiralia</taxon>
        <taxon>Gnathifera</taxon>
        <taxon>Rotifera</taxon>
        <taxon>Eurotatoria</taxon>
        <taxon>Monogononta</taxon>
        <taxon>Pseudotrocha</taxon>
        <taxon>Ploima</taxon>
        <taxon>Brachionidae</taxon>
        <taxon>Brachionus</taxon>
    </lineage>
</organism>
<sequence length="69" mass="7658">MRVYRNHNHVSLNASIGDLGGSVCVGNSDNHSNQAFSGIVVSSSFTAHFKTNFPAFYYLKYLVAVFERN</sequence>
<accession>A0A3M7R030</accession>
<keyword evidence="2" id="KW-1185">Reference proteome</keyword>
<protein>
    <submittedName>
        <fullName evidence="1">Uncharacterized protein</fullName>
    </submittedName>
</protein>
<comment type="caution">
    <text evidence="1">The sequence shown here is derived from an EMBL/GenBank/DDBJ whole genome shotgun (WGS) entry which is preliminary data.</text>
</comment>
<gene>
    <name evidence="1" type="ORF">BpHYR1_010200</name>
</gene>
<reference evidence="1 2" key="1">
    <citation type="journal article" date="2018" name="Sci. Rep.">
        <title>Genomic signatures of local adaptation to the degree of environmental predictability in rotifers.</title>
        <authorList>
            <person name="Franch-Gras L."/>
            <person name="Hahn C."/>
            <person name="Garcia-Roger E.M."/>
            <person name="Carmona M.J."/>
            <person name="Serra M."/>
            <person name="Gomez A."/>
        </authorList>
    </citation>
    <scope>NUCLEOTIDE SEQUENCE [LARGE SCALE GENOMIC DNA]</scope>
    <source>
        <strain evidence="1">HYR1</strain>
    </source>
</reference>
<evidence type="ECO:0000313" key="1">
    <source>
        <dbReference type="EMBL" id="RNA16839.1"/>
    </source>
</evidence>
<name>A0A3M7R030_BRAPC</name>
<dbReference type="EMBL" id="REGN01004611">
    <property type="protein sequence ID" value="RNA16839.1"/>
    <property type="molecule type" value="Genomic_DNA"/>
</dbReference>
<evidence type="ECO:0000313" key="2">
    <source>
        <dbReference type="Proteomes" id="UP000276133"/>
    </source>
</evidence>
<dbReference type="AlphaFoldDB" id="A0A3M7R030"/>